<dbReference type="AlphaFoldDB" id="A0A409W0T7"/>
<organism evidence="1 2">
    <name type="scientific">Gymnopilus dilepis</name>
    <dbReference type="NCBI Taxonomy" id="231916"/>
    <lineage>
        <taxon>Eukaryota</taxon>
        <taxon>Fungi</taxon>
        <taxon>Dikarya</taxon>
        <taxon>Basidiomycota</taxon>
        <taxon>Agaricomycotina</taxon>
        <taxon>Agaricomycetes</taxon>
        <taxon>Agaricomycetidae</taxon>
        <taxon>Agaricales</taxon>
        <taxon>Agaricineae</taxon>
        <taxon>Hymenogastraceae</taxon>
        <taxon>Gymnopilus</taxon>
    </lineage>
</organism>
<keyword evidence="2" id="KW-1185">Reference proteome</keyword>
<evidence type="ECO:0008006" key="3">
    <source>
        <dbReference type="Google" id="ProtNLM"/>
    </source>
</evidence>
<proteinExistence type="predicted"/>
<dbReference type="InterPro" id="IPR032675">
    <property type="entry name" value="LRR_dom_sf"/>
</dbReference>
<dbReference type="Gene3D" id="3.80.10.10">
    <property type="entry name" value="Ribonuclease Inhibitor"/>
    <property type="match status" value="1"/>
</dbReference>
<dbReference type="EMBL" id="NHYE01005472">
    <property type="protein sequence ID" value="PPQ72116.1"/>
    <property type="molecule type" value="Genomic_DNA"/>
</dbReference>
<dbReference type="InterPro" id="IPR001611">
    <property type="entry name" value="Leu-rich_rpt"/>
</dbReference>
<evidence type="ECO:0000313" key="1">
    <source>
        <dbReference type="EMBL" id="PPQ72116.1"/>
    </source>
</evidence>
<dbReference type="Proteomes" id="UP000284706">
    <property type="component" value="Unassembled WGS sequence"/>
</dbReference>
<evidence type="ECO:0000313" key="2">
    <source>
        <dbReference type="Proteomes" id="UP000284706"/>
    </source>
</evidence>
<reference evidence="1 2" key="1">
    <citation type="journal article" date="2018" name="Evol. Lett.">
        <title>Horizontal gene cluster transfer increased hallucinogenic mushroom diversity.</title>
        <authorList>
            <person name="Reynolds H.T."/>
            <person name="Vijayakumar V."/>
            <person name="Gluck-Thaler E."/>
            <person name="Korotkin H.B."/>
            <person name="Matheny P.B."/>
            <person name="Slot J.C."/>
        </authorList>
    </citation>
    <scope>NUCLEOTIDE SEQUENCE [LARGE SCALE GENOMIC DNA]</scope>
    <source>
        <strain evidence="1 2">SRW20</strain>
    </source>
</reference>
<dbReference type="SUPFAM" id="SSF52047">
    <property type="entry name" value="RNI-like"/>
    <property type="match status" value="1"/>
</dbReference>
<dbReference type="PROSITE" id="PS51450">
    <property type="entry name" value="LRR"/>
    <property type="match status" value="1"/>
</dbReference>
<accession>A0A409W0T7</accession>
<sequence length="403" mass="45706">MPTIVPQEIVDEIIDASFARSGKLKKSLSSFALCSHACSSRARLHLFNNISFERWPSCPAKHVREWAEFHSIVARSPEVQRAVRTVSVGDFGFFPKSQRGATYTCVFHNDPDERHELTNDDLLTLRKDKVAYLQSTVGLLAKLEAVTFNYSPQGSDDWRNLPRSLEIQSFCPQPSITTLHLRAITNFPMSLIKSILQLSQLTSLGLENIHVGNKESRLWLAQNIPLHSDLTSLKALSLVDNIIPDIQNLASLVILSTSRNLNSLTWAQNCDIEFECASNLKHFSICLNPLEYSSTIRPAFCRIAYMKRPSVEILELFEPFGLTLEQFLNSSFPMEDLDVLMQQEGFAKLRELCILFRSFRPKASSDRLLSAFKTLFPLAMARGIRITYGVRYSPRGTLYHFRG</sequence>
<protein>
    <recommendedName>
        <fullName evidence="3">F-box domain-containing protein</fullName>
    </recommendedName>
</protein>
<comment type="caution">
    <text evidence="1">The sequence shown here is derived from an EMBL/GenBank/DDBJ whole genome shotgun (WGS) entry which is preliminary data.</text>
</comment>
<dbReference type="InParanoid" id="A0A409W0T7"/>
<dbReference type="OrthoDB" id="2745898at2759"/>
<gene>
    <name evidence="1" type="ORF">CVT26_006856</name>
</gene>
<name>A0A409W0T7_9AGAR</name>